<organism evidence="2 3">
    <name type="scientific">Bartonella choladocola</name>
    <dbReference type="NCBI Taxonomy" id="2750995"/>
    <lineage>
        <taxon>Bacteria</taxon>
        <taxon>Pseudomonadati</taxon>
        <taxon>Pseudomonadota</taxon>
        <taxon>Alphaproteobacteria</taxon>
        <taxon>Hyphomicrobiales</taxon>
        <taxon>Bartonellaceae</taxon>
        <taxon>Bartonella</taxon>
    </lineage>
</organism>
<evidence type="ECO:0000313" key="2">
    <source>
        <dbReference type="EMBL" id="AQT47250.1"/>
    </source>
</evidence>
<feature type="transmembrane region" description="Helical" evidence="1">
    <location>
        <begin position="101"/>
        <end position="121"/>
    </location>
</feature>
<dbReference type="RefSeq" id="WP_077992117.1">
    <property type="nucleotide sequence ID" value="NZ_CP015625.1"/>
</dbReference>
<feature type="transmembrane region" description="Helical" evidence="1">
    <location>
        <begin position="127"/>
        <end position="143"/>
    </location>
</feature>
<dbReference type="EMBL" id="CP015625">
    <property type="protein sequence ID" value="AQT47250.1"/>
    <property type="molecule type" value="Genomic_DNA"/>
</dbReference>
<keyword evidence="2" id="KW-0808">Transferase</keyword>
<keyword evidence="1" id="KW-0812">Transmembrane</keyword>
<dbReference type="KEGG" id="bapi:BBC0122_011310"/>
<feature type="transmembrane region" description="Helical" evidence="1">
    <location>
        <begin position="194"/>
        <end position="215"/>
    </location>
</feature>
<feature type="transmembrane region" description="Helical" evidence="1">
    <location>
        <begin position="358"/>
        <end position="377"/>
    </location>
</feature>
<dbReference type="OrthoDB" id="1317478at2"/>
<keyword evidence="1" id="KW-1133">Transmembrane helix</keyword>
<evidence type="ECO:0000313" key="3">
    <source>
        <dbReference type="Proteomes" id="UP000189632"/>
    </source>
</evidence>
<feature type="transmembrane region" description="Helical" evidence="1">
    <location>
        <begin position="150"/>
        <end position="174"/>
    </location>
</feature>
<feature type="transmembrane region" description="Helical" evidence="1">
    <location>
        <begin position="75"/>
        <end position="94"/>
    </location>
</feature>
<dbReference type="Proteomes" id="UP000189632">
    <property type="component" value="Chromosome"/>
</dbReference>
<feature type="transmembrane region" description="Helical" evidence="1">
    <location>
        <begin position="319"/>
        <end position="338"/>
    </location>
</feature>
<protein>
    <submittedName>
        <fullName evidence="2">Glucosyl transferase GtrII</fullName>
    </submittedName>
</protein>
<accession>A0A1U9MHQ0</accession>
<feature type="transmembrane region" description="Helical" evidence="1">
    <location>
        <begin position="12"/>
        <end position="33"/>
    </location>
</feature>
<reference evidence="2 3" key="1">
    <citation type="submission" date="2016-11" db="EMBL/GenBank/DDBJ databases">
        <title>Comparative genomics of Bartonella apis.</title>
        <authorList>
            <person name="Engel P."/>
        </authorList>
    </citation>
    <scope>NUCLEOTIDE SEQUENCE [LARGE SCALE GENOMIC DNA]</scope>
    <source>
        <strain evidence="2 3">BBC0122</strain>
    </source>
</reference>
<evidence type="ECO:0000256" key="1">
    <source>
        <dbReference type="SAM" id="Phobius"/>
    </source>
</evidence>
<dbReference type="AlphaFoldDB" id="A0A1U9MHQ0"/>
<dbReference type="InterPro" id="IPR025686">
    <property type="entry name" value="Glucos_trans_II"/>
</dbReference>
<sequence length="516" mass="59207">MIFKNTDQKNFCITASIATFLFYFPLILNNYYYRDDYIRLYTQTPGWSEYGRPFADVLTLFLSGDWQWLPDSAPFFLLVALFLTVVSACVSLNIRSIPFNSITAVLLVAYLFNPFLLSAYLYRYDCVLMAMGLTCSLLGWAYYPGSKLKSAIFCFICMGFYQSYINMFIVLILIETLFKIYNGDKIGAAIKYVFKAIIFAAIITIIFYFFAKLFILEYATAKSQFIFQSPKGPWHHIAVTTENAFSRYFGFLSTTGKVLYGMAICVAFTQIQLHFYRDTQFEKPVLRATICSIAFLFMLPISLGVIYGIVGDNGVPPRLMPQSIFFSVCIIFLIIQFVTRFQNSRQTIGPLTFASTKITWGLIVFFLLFPLVFSYILNSAVRIQNELNRYYLHRLATSLEKYPPEKPAYILGGLGTSIYLKDTVQRMRLMAIMIPHGSDWLFSSQLKEFGYTNITNLANTPKAHELVRQLCSTNKVPDIKTMNYRIFDLGDFLFISLGRKSMCLSDYNKTVELGKK</sequence>
<name>A0A1U9MHQ0_9HYPH</name>
<dbReference type="Pfam" id="PF14264">
    <property type="entry name" value="Glucos_trans_II"/>
    <property type="match status" value="1"/>
</dbReference>
<proteinExistence type="predicted"/>
<keyword evidence="1" id="KW-0472">Membrane</keyword>
<feature type="transmembrane region" description="Helical" evidence="1">
    <location>
        <begin position="285"/>
        <end position="307"/>
    </location>
</feature>
<gene>
    <name evidence="2" type="ORF">BBC0122_011310</name>
</gene>
<keyword evidence="3" id="KW-1185">Reference proteome</keyword>
<dbReference type="GO" id="GO:0016740">
    <property type="term" value="F:transferase activity"/>
    <property type="evidence" value="ECO:0007669"/>
    <property type="project" value="UniProtKB-KW"/>
</dbReference>